<dbReference type="Proteomes" id="UP001275057">
    <property type="component" value="Unassembled WGS sequence"/>
</dbReference>
<dbReference type="PANTHER" id="PTHR10629:SF52">
    <property type="entry name" value="DNA (CYTOSINE-5)-METHYLTRANSFERASE 1"/>
    <property type="match status" value="1"/>
</dbReference>
<dbReference type="PRINTS" id="PR00105">
    <property type="entry name" value="C5METTRFRASE"/>
</dbReference>
<name>A0ABD5ICE9_SERMA</name>
<dbReference type="InterPro" id="IPR001525">
    <property type="entry name" value="C5_MeTfrase"/>
</dbReference>
<reference evidence="9 10" key="1">
    <citation type="submission" date="2023-11" db="EMBL/GenBank/DDBJ databases">
        <title>Detection of rare carbapenemases in Enterobacterales - comparison of two colorimetric and two CIM-based carbapenemase assays.</title>
        <authorList>
            <person name="Schaffarczyk L."/>
            <person name="Noster J."/>
            <person name="Stelzer Y."/>
            <person name="Sattler J."/>
            <person name="Gatermann S."/>
            <person name="Hamprecht A."/>
        </authorList>
    </citation>
    <scope>NUCLEOTIDE SEQUENCE [LARGE SCALE GENOMIC DNA]</scope>
    <source>
        <strain evidence="9 10">CIM-Carb-136</strain>
    </source>
</reference>
<dbReference type="NCBIfam" id="TIGR00675">
    <property type="entry name" value="dcm"/>
    <property type="match status" value="1"/>
</dbReference>
<dbReference type="InterPro" id="IPR050390">
    <property type="entry name" value="C5-Methyltransferase"/>
</dbReference>
<evidence type="ECO:0000256" key="8">
    <source>
        <dbReference type="RuleBase" id="RU000417"/>
    </source>
</evidence>
<evidence type="ECO:0000256" key="3">
    <source>
        <dbReference type="ARBA" id="ARBA00022691"/>
    </source>
</evidence>
<sequence length="384" mass="43134">MNKKLNIIDLFSGCGGFGLGAELSGFNTYAAIDIDTDLQSAYKRNFPNTQVINGDLSLFSKSTWELILGGNEIDGVIGGPPCQGFSRMGKKLKDDPRNSLVYHFYRHVDIIRPKFFIMENVEGILDKGSRESLFSAIELVNKNYIVIGPIIIDASNYGAPTIRKRVIVIGYRQDCTEKLEIKDFSPPSNKSKVFVKDAISDLPSPISQIKESDNYGWTNYPKRIKKPLSKYAKKMRKSAPNGLGWNVSNDHLKNKIISGNFDTSHTQSVIERYSAVQQGHVDEVSRFHRLNWNGLCPTLRAGTGSDKGSFQAARPIHPDEPRVITVREAARLQGFPDWFTFHNTKWHSFRMIGNSVSPIVSEYILSVIKTKLYVEHSAESTLNL</sequence>
<keyword evidence="2 6" id="KW-0808">Transferase</keyword>
<dbReference type="EC" id="2.1.1.37" evidence="8"/>
<dbReference type="InterPro" id="IPR029063">
    <property type="entry name" value="SAM-dependent_MTases_sf"/>
</dbReference>
<evidence type="ECO:0000256" key="4">
    <source>
        <dbReference type="ARBA" id="ARBA00022747"/>
    </source>
</evidence>
<dbReference type="PROSITE" id="PS00095">
    <property type="entry name" value="C5_MTASE_2"/>
    <property type="match status" value="1"/>
</dbReference>
<dbReference type="Gene3D" id="3.90.120.10">
    <property type="entry name" value="DNA Methylase, subunit A, domain 2"/>
    <property type="match status" value="1"/>
</dbReference>
<evidence type="ECO:0000313" key="9">
    <source>
        <dbReference type="EMBL" id="MDX7081666.1"/>
    </source>
</evidence>
<accession>A0ABD5ICE9</accession>
<dbReference type="InterPro" id="IPR031303">
    <property type="entry name" value="C5_meth_CS"/>
</dbReference>
<comment type="catalytic activity">
    <reaction evidence="5 8">
        <text>a 2'-deoxycytidine in DNA + S-adenosyl-L-methionine = a 5-methyl-2'-deoxycytidine in DNA + S-adenosyl-L-homocysteine + H(+)</text>
        <dbReference type="Rhea" id="RHEA:13681"/>
        <dbReference type="Rhea" id="RHEA-COMP:11369"/>
        <dbReference type="Rhea" id="RHEA-COMP:11370"/>
        <dbReference type="ChEBI" id="CHEBI:15378"/>
        <dbReference type="ChEBI" id="CHEBI:57856"/>
        <dbReference type="ChEBI" id="CHEBI:59789"/>
        <dbReference type="ChEBI" id="CHEBI:85452"/>
        <dbReference type="ChEBI" id="CHEBI:85454"/>
        <dbReference type="EC" id="2.1.1.37"/>
    </reaction>
</comment>
<dbReference type="GO" id="GO:0032259">
    <property type="term" value="P:methylation"/>
    <property type="evidence" value="ECO:0007669"/>
    <property type="project" value="UniProtKB-KW"/>
</dbReference>
<organism evidence="9 10">
    <name type="scientific">Serratia marcescens</name>
    <dbReference type="NCBI Taxonomy" id="615"/>
    <lineage>
        <taxon>Bacteria</taxon>
        <taxon>Pseudomonadati</taxon>
        <taxon>Pseudomonadota</taxon>
        <taxon>Gammaproteobacteria</taxon>
        <taxon>Enterobacterales</taxon>
        <taxon>Yersiniaceae</taxon>
        <taxon>Serratia</taxon>
    </lineage>
</organism>
<protein>
    <recommendedName>
        <fullName evidence="8">Cytosine-specific methyltransferase</fullName>
        <ecNumber evidence="8">2.1.1.37</ecNumber>
    </recommendedName>
</protein>
<keyword evidence="4" id="KW-0680">Restriction system</keyword>
<feature type="active site" evidence="6">
    <location>
        <position position="82"/>
    </location>
</feature>
<dbReference type="EMBL" id="JAXABG010000002">
    <property type="protein sequence ID" value="MDX7081666.1"/>
    <property type="molecule type" value="Genomic_DNA"/>
</dbReference>
<proteinExistence type="inferred from homology"/>
<dbReference type="Gene3D" id="3.40.50.150">
    <property type="entry name" value="Vaccinia Virus protein VP39"/>
    <property type="match status" value="1"/>
</dbReference>
<evidence type="ECO:0000256" key="1">
    <source>
        <dbReference type="ARBA" id="ARBA00022603"/>
    </source>
</evidence>
<dbReference type="GO" id="GO:0003886">
    <property type="term" value="F:DNA (cytosine-5-)-methyltransferase activity"/>
    <property type="evidence" value="ECO:0007669"/>
    <property type="project" value="UniProtKB-EC"/>
</dbReference>
<evidence type="ECO:0000256" key="6">
    <source>
        <dbReference type="PROSITE-ProRule" id="PRU01016"/>
    </source>
</evidence>
<dbReference type="PANTHER" id="PTHR10629">
    <property type="entry name" value="CYTOSINE-SPECIFIC METHYLTRANSFERASE"/>
    <property type="match status" value="1"/>
</dbReference>
<evidence type="ECO:0000256" key="5">
    <source>
        <dbReference type="ARBA" id="ARBA00047422"/>
    </source>
</evidence>
<dbReference type="GO" id="GO:0009307">
    <property type="term" value="P:DNA restriction-modification system"/>
    <property type="evidence" value="ECO:0007669"/>
    <property type="project" value="UniProtKB-KW"/>
</dbReference>
<evidence type="ECO:0000256" key="7">
    <source>
        <dbReference type="RuleBase" id="RU000416"/>
    </source>
</evidence>
<keyword evidence="3 6" id="KW-0949">S-adenosyl-L-methionine</keyword>
<keyword evidence="1 6" id="KW-0489">Methyltransferase</keyword>
<dbReference type="PROSITE" id="PS51679">
    <property type="entry name" value="SAM_MT_C5"/>
    <property type="match status" value="1"/>
</dbReference>
<dbReference type="InterPro" id="IPR018117">
    <property type="entry name" value="C5_DNA_meth_AS"/>
</dbReference>
<evidence type="ECO:0000313" key="10">
    <source>
        <dbReference type="Proteomes" id="UP001275057"/>
    </source>
</evidence>
<dbReference type="PROSITE" id="PS00094">
    <property type="entry name" value="C5_MTASE_1"/>
    <property type="match status" value="1"/>
</dbReference>
<dbReference type="AlphaFoldDB" id="A0ABD5ICE9"/>
<comment type="caution">
    <text evidence="9">The sequence shown here is derived from an EMBL/GenBank/DDBJ whole genome shotgun (WGS) entry which is preliminary data.</text>
</comment>
<comment type="similarity">
    <text evidence="6 7">Belongs to the class I-like SAM-binding methyltransferase superfamily. C5-methyltransferase family.</text>
</comment>
<evidence type="ECO:0000256" key="2">
    <source>
        <dbReference type="ARBA" id="ARBA00022679"/>
    </source>
</evidence>
<dbReference type="SUPFAM" id="SSF53335">
    <property type="entry name" value="S-adenosyl-L-methionine-dependent methyltransferases"/>
    <property type="match status" value="1"/>
</dbReference>
<dbReference type="Pfam" id="PF00145">
    <property type="entry name" value="DNA_methylase"/>
    <property type="match status" value="1"/>
</dbReference>
<dbReference type="RefSeq" id="WP_319856775.1">
    <property type="nucleotide sequence ID" value="NZ_JAXABG010000002.1"/>
</dbReference>
<gene>
    <name evidence="9" type="ORF">SJ435_04610</name>
</gene>